<comment type="caution">
    <text evidence="1">The sequence shown here is derived from an EMBL/GenBank/DDBJ whole genome shotgun (WGS) entry which is preliminary data.</text>
</comment>
<gene>
    <name evidence="1" type="ORF">OPT61_g2791</name>
</gene>
<name>A0ACC2IK86_9PLEO</name>
<reference evidence="1" key="1">
    <citation type="submission" date="2022-11" db="EMBL/GenBank/DDBJ databases">
        <title>Genome Sequence of Boeremia exigua.</title>
        <authorList>
            <person name="Buettner E."/>
        </authorList>
    </citation>
    <scope>NUCLEOTIDE SEQUENCE</scope>
    <source>
        <strain evidence="1">CU02</strain>
    </source>
</reference>
<sequence length="469" mass="52984">MEVVLRLGLRYLWADQICINQNDPADKAEQLKWMHVIYSEADLTIVAAAGSDSAYGLPGVHERQRISREEITLNGVTMFAHEKSPKIHAQRSVWMSRGWTYQESFFSRRCLIFTDEQVVFQCKKTFRSEGMVNDDTDEEDRQPLFCNQHSKLSEHIGAYSRRHLTYESDVLNALEGLFQFARHTESVEHFWGVPIRWAGYHFENTPAELHGNYAKYDVAGALLHGLTWYSDGSIQSPHTNLKREGNPSWSWIGWKAPIEWRSVGQEHPFIVPVHVETASGGLVPVDEAFAAGLSSGADLGYTPVFKIETFVLQVAPYDWKRYAGNTSGRADLRVVLGHDTEFESVQFAIIKPGLVRTIGLIWPILRTAGTSRVDCICEEQELGCFECVVVSQDQGLVVHSRDGLSKRVGIVSLASKFIVGGTFMDWTDDDFGNDSTGRYTKVPRELQEDFSTTDLREHFPCAIKTIRLG</sequence>
<proteinExistence type="predicted"/>
<dbReference type="Proteomes" id="UP001153331">
    <property type="component" value="Unassembled WGS sequence"/>
</dbReference>
<protein>
    <submittedName>
        <fullName evidence="1">Uncharacterized protein</fullName>
    </submittedName>
</protein>
<organism evidence="1 2">
    <name type="scientific">Boeremia exigua</name>
    <dbReference type="NCBI Taxonomy" id="749465"/>
    <lineage>
        <taxon>Eukaryota</taxon>
        <taxon>Fungi</taxon>
        <taxon>Dikarya</taxon>
        <taxon>Ascomycota</taxon>
        <taxon>Pezizomycotina</taxon>
        <taxon>Dothideomycetes</taxon>
        <taxon>Pleosporomycetidae</taxon>
        <taxon>Pleosporales</taxon>
        <taxon>Pleosporineae</taxon>
        <taxon>Didymellaceae</taxon>
        <taxon>Boeremia</taxon>
    </lineage>
</organism>
<evidence type="ECO:0000313" key="2">
    <source>
        <dbReference type="Proteomes" id="UP001153331"/>
    </source>
</evidence>
<accession>A0ACC2IK86</accession>
<keyword evidence="2" id="KW-1185">Reference proteome</keyword>
<evidence type="ECO:0000313" key="1">
    <source>
        <dbReference type="EMBL" id="KAJ8115583.1"/>
    </source>
</evidence>
<dbReference type="EMBL" id="JAPHNI010000132">
    <property type="protein sequence ID" value="KAJ8115583.1"/>
    <property type="molecule type" value="Genomic_DNA"/>
</dbReference>